<comment type="caution">
    <text evidence="2">The sequence shown here is derived from an EMBL/GenBank/DDBJ whole genome shotgun (WGS) entry which is preliminary data.</text>
</comment>
<feature type="non-terminal residue" evidence="2">
    <location>
        <position position="179"/>
    </location>
</feature>
<reference evidence="2" key="1">
    <citation type="submission" date="2023-10" db="EMBL/GenBank/DDBJ databases">
        <title>Genome assembly of Pristionchus species.</title>
        <authorList>
            <person name="Yoshida K."/>
            <person name="Sommer R.J."/>
        </authorList>
    </citation>
    <scope>NUCLEOTIDE SEQUENCE</scope>
    <source>
        <strain evidence="2">RS5133</strain>
    </source>
</reference>
<dbReference type="EMBL" id="BTSY01000005">
    <property type="protein sequence ID" value="GMT27572.1"/>
    <property type="molecule type" value="Genomic_DNA"/>
</dbReference>
<organism evidence="2 3">
    <name type="scientific">Pristionchus fissidentatus</name>
    <dbReference type="NCBI Taxonomy" id="1538716"/>
    <lineage>
        <taxon>Eukaryota</taxon>
        <taxon>Metazoa</taxon>
        <taxon>Ecdysozoa</taxon>
        <taxon>Nematoda</taxon>
        <taxon>Chromadorea</taxon>
        <taxon>Rhabditida</taxon>
        <taxon>Rhabditina</taxon>
        <taxon>Diplogasteromorpha</taxon>
        <taxon>Diplogasteroidea</taxon>
        <taxon>Neodiplogasteridae</taxon>
        <taxon>Pristionchus</taxon>
    </lineage>
</organism>
<proteinExistence type="predicted"/>
<dbReference type="PANTHER" id="PTHR22943:SF248">
    <property type="entry name" value="SEVEN TM RECEPTOR"/>
    <property type="match status" value="1"/>
</dbReference>
<evidence type="ECO:0008006" key="4">
    <source>
        <dbReference type="Google" id="ProtNLM"/>
    </source>
</evidence>
<dbReference type="PANTHER" id="PTHR22943">
    <property type="entry name" value="7-TRANSMEMBRANE DOMAIN RECEPTOR C.ELEGANS"/>
    <property type="match status" value="1"/>
</dbReference>
<feature type="transmembrane region" description="Helical" evidence="1">
    <location>
        <begin position="144"/>
        <end position="162"/>
    </location>
</feature>
<accession>A0AAV5W997</accession>
<keyword evidence="3" id="KW-1185">Reference proteome</keyword>
<dbReference type="InterPro" id="IPR019428">
    <property type="entry name" value="7TM_GPCR_serpentine_rcpt_Str"/>
</dbReference>
<feature type="transmembrane region" description="Helical" evidence="1">
    <location>
        <begin position="21"/>
        <end position="44"/>
    </location>
</feature>
<dbReference type="Proteomes" id="UP001432322">
    <property type="component" value="Unassembled WGS sequence"/>
</dbReference>
<name>A0AAV5W997_9BILA</name>
<feature type="non-terminal residue" evidence="2">
    <location>
        <position position="1"/>
    </location>
</feature>
<dbReference type="Pfam" id="PF10326">
    <property type="entry name" value="7TM_GPCR_Str"/>
    <property type="match status" value="1"/>
</dbReference>
<feature type="transmembrane region" description="Helical" evidence="1">
    <location>
        <begin position="108"/>
        <end position="132"/>
    </location>
</feature>
<keyword evidence="1" id="KW-1133">Transmembrane helix</keyword>
<keyword evidence="1" id="KW-0472">Membrane</keyword>
<sequence>ILQKVITHDFKFCLFTLGVDNLYFVCLYCTCFCTILLIVLLNFLYRLLAKDGHFNLVPLAGLSIFAGIIAAGMIFMVFSAITIVSFLRASKAISAKTRKLQFGLFRMLACQTIIPVVLMHGCAGAQLFVPLFGFNIELYSDVSTVFLSFFTPLDSLVVILLMKDYREAVLSIFPCFTRF</sequence>
<protein>
    <recommendedName>
        <fullName evidence="4">G protein-coupled receptor</fullName>
    </recommendedName>
</protein>
<dbReference type="AlphaFoldDB" id="A0AAV5W997"/>
<keyword evidence="1" id="KW-0812">Transmembrane</keyword>
<evidence type="ECO:0000256" key="1">
    <source>
        <dbReference type="SAM" id="Phobius"/>
    </source>
</evidence>
<evidence type="ECO:0000313" key="2">
    <source>
        <dbReference type="EMBL" id="GMT27572.1"/>
    </source>
</evidence>
<evidence type="ECO:0000313" key="3">
    <source>
        <dbReference type="Proteomes" id="UP001432322"/>
    </source>
</evidence>
<gene>
    <name evidence="2" type="ORF">PFISCL1PPCAC_18869</name>
</gene>
<dbReference type="SUPFAM" id="SSF81321">
    <property type="entry name" value="Family A G protein-coupled receptor-like"/>
    <property type="match status" value="1"/>
</dbReference>
<feature type="transmembrane region" description="Helical" evidence="1">
    <location>
        <begin position="64"/>
        <end position="87"/>
    </location>
</feature>